<dbReference type="AlphaFoldDB" id="A0A6L6PC45"/>
<proteinExistence type="predicted"/>
<comment type="caution">
    <text evidence="1">The sequence shown here is derived from an EMBL/GenBank/DDBJ whole genome shotgun (WGS) entry which is preliminary data.</text>
</comment>
<evidence type="ECO:0000313" key="2">
    <source>
        <dbReference type="Proteomes" id="UP000475582"/>
    </source>
</evidence>
<dbReference type="RefSeq" id="WP_155461503.1">
    <property type="nucleotide sequence ID" value="NZ_WNKY01000001.1"/>
</dbReference>
<name>A0A6L6PC45_9BURK</name>
<keyword evidence="2" id="KW-1185">Reference proteome</keyword>
<evidence type="ECO:0000313" key="1">
    <source>
        <dbReference type="EMBL" id="MTV36151.1"/>
    </source>
</evidence>
<gene>
    <name evidence="1" type="ORF">GM676_00960</name>
</gene>
<dbReference type="Pfam" id="PF13384">
    <property type="entry name" value="HTH_23"/>
    <property type="match status" value="1"/>
</dbReference>
<protein>
    <submittedName>
        <fullName evidence="1">Helix-turn-helix domain-containing protein</fullName>
    </submittedName>
</protein>
<sequence>MTDLHHLKIPDAPGDALAAALALRDLADQIERKAVRQALADGWTWAQIAEALGVSKQAAHKKHAANLARG</sequence>
<accession>A0A6L6PC45</accession>
<reference evidence="1 2" key="1">
    <citation type="submission" date="2019-11" db="EMBL/GenBank/DDBJ databases">
        <title>Type strains purchased from KCTC, JCM and DSMZ.</title>
        <authorList>
            <person name="Lu H."/>
        </authorList>
    </citation>
    <scope>NUCLEOTIDE SEQUENCE [LARGE SCALE GENOMIC DNA]</scope>
    <source>
        <strain evidence="1 2">KCTC 22382</strain>
    </source>
</reference>
<dbReference type="EMBL" id="WNKY01000001">
    <property type="protein sequence ID" value="MTV36151.1"/>
    <property type="molecule type" value="Genomic_DNA"/>
</dbReference>
<organism evidence="1 2">
    <name type="scientific">Duganella radicis</name>
    <dbReference type="NCBI Taxonomy" id="551988"/>
    <lineage>
        <taxon>Bacteria</taxon>
        <taxon>Pseudomonadati</taxon>
        <taxon>Pseudomonadota</taxon>
        <taxon>Betaproteobacteria</taxon>
        <taxon>Burkholderiales</taxon>
        <taxon>Oxalobacteraceae</taxon>
        <taxon>Telluria group</taxon>
        <taxon>Duganella</taxon>
    </lineage>
</organism>
<dbReference type="Proteomes" id="UP000475582">
    <property type="component" value="Unassembled WGS sequence"/>
</dbReference>
<dbReference type="OrthoDB" id="3579809at2"/>